<gene>
    <name evidence="2" type="ORF">Clacol_005097</name>
</gene>
<dbReference type="AlphaFoldDB" id="A0AAV5ADS8"/>
<organism evidence="2 3">
    <name type="scientific">Clathrus columnatus</name>
    <dbReference type="NCBI Taxonomy" id="1419009"/>
    <lineage>
        <taxon>Eukaryota</taxon>
        <taxon>Fungi</taxon>
        <taxon>Dikarya</taxon>
        <taxon>Basidiomycota</taxon>
        <taxon>Agaricomycotina</taxon>
        <taxon>Agaricomycetes</taxon>
        <taxon>Phallomycetidae</taxon>
        <taxon>Phallales</taxon>
        <taxon>Clathraceae</taxon>
        <taxon>Clathrus</taxon>
    </lineage>
</organism>
<feature type="region of interest" description="Disordered" evidence="1">
    <location>
        <begin position="1"/>
        <end position="23"/>
    </location>
</feature>
<proteinExistence type="predicted"/>
<evidence type="ECO:0000313" key="2">
    <source>
        <dbReference type="EMBL" id="GJJ10869.1"/>
    </source>
</evidence>
<comment type="caution">
    <text evidence="2">The sequence shown here is derived from an EMBL/GenBank/DDBJ whole genome shotgun (WGS) entry which is preliminary data.</text>
</comment>
<evidence type="ECO:0000256" key="1">
    <source>
        <dbReference type="SAM" id="MobiDB-lite"/>
    </source>
</evidence>
<reference evidence="2" key="1">
    <citation type="submission" date="2021-10" db="EMBL/GenBank/DDBJ databases">
        <title>De novo Genome Assembly of Clathrus columnatus (Basidiomycota, Fungi) Using Illumina and Nanopore Sequence Data.</title>
        <authorList>
            <person name="Ogiso-Tanaka E."/>
            <person name="Itagaki H."/>
            <person name="Hosoya T."/>
            <person name="Hosaka K."/>
        </authorList>
    </citation>
    <scope>NUCLEOTIDE SEQUENCE</scope>
    <source>
        <strain evidence="2">MO-923</strain>
    </source>
</reference>
<dbReference type="EMBL" id="BPWL01000006">
    <property type="protein sequence ID" value="GJJ10869.1"/>
    <property type="molecule type" value="Genomic_DNA"/>
</dbReference>
<dbReference type="Proteomes" id="UP001050691">
    <property type="component" value="Unassembled WGS sequence"/>
</dbReference>
<feature type="compositionally biased region" description="Basic and acidic residues" evidence="1">
    <location>
        <begin position="1"/>
        <end position="16"/>
    </location>
</feature>
<sequence length="75" mass="8468">MNENKTAEKTNGHTDPRQTSILHRTPWIPPVAVSGKGLYITLEDGKVVLDVCRAGDVWHNVWTPDDIKPYEQVEV</sequence>
<accession>A0AAV5ADS8</accession>
<name>A0AAV5ADS8_9AGAM</name>
<protein>
    <submittedName>
        <fullName evidence="2">Uncharacterized protein</fullName>
    </submittedName>
</protein>
<keyword evidence="3" id="KW-1185">Reference proteome</keyword>
<evidence type="ECO:0000313" key="3">
    <source>
        <dbReference type="Proteomes" id="UP001050691"/>
    </source>
</evidence>